<dbReference type="Gene3D" id="1.20.150.20">
    <property type="entry name" value="ATP synthase alpha/beta chain, C-terminal domain"/>
    <property type="match status" value="1"/>
</dbReference>
<dbReference type="EC" id="7.1.2.2" evidence="12"/>
<dbReference type="Pfam" id="PF00006">
    <property type="entry name" value="ATP-synt_ab"/>
    <property type="match status" value="1"/>
</dbReference>
<keyword evidence="5 12" id="KW-0547">Nucleotide-binding</keyword>
<accession>A0A917GUT8</accession>
<dbReference type="EMBL" id="BMEQ01000009">
    <property type="protein sequence ID" value="GGG57580.1"/>
    <property type="molecule type" value="Genomic_DNA"/>
</dbReference>
<dbReference type="SUPFAM" id="SSF52540">
    <property type="entry name" value="P-loop containing nucleoside triphosphate hydrolases"/>
    <property type="match status" value="1"/>
</dbReference>
<evidence type="ECO:0000256" key="8">
    <source>
        <dbReference type="ARBA" id="ARBA00023065"/>
    </source>
</evidence>
<keyword evidence="17" id="KW-1185">Reference proteome</keyword>
<dbReference type="Pfam" id="PF02874">
    <property type="entry name" value="ATP-synt_ab_N"/>
    <property type="match status" value="1"/>
</dbReference>
<dbReference type="RefSeq" id="WP_188536849.1">
    <property type="nucleotide sequence ID" value="NZ_BMEQ01000009.1"/>
</dbReference>
<sequence length="541" mass="58552">MADVTINADEVRSALSEFAASYEPGTAERTEVGRVSSAADGIARVEGLPSVMANELLRFENGVLGLAQNLDTRDIGVVILGEFREIQEGQEVHRTGEVLSVPVGDAYLGRVVDPLGQPIDDLGPIEAEGRRALELQAPGVTMRKSVHEPLQTGIKAIDAMIPIGRGQRQLIIGDRQTGKTAIAVDAILNQRANWESGDVNKQVRCIYVAVGQKASTIAGVRQTLEDNGALEYTTIVAAPASDPAGIKYLAPYAGSAIGQHWMYGGKHVLIVFDDLSKQAEAYRAVSLLLRRPPGREAYPGDVFYLHSRLLERCAKLSDELGAGSMTGLPLIETKANDVSAFIPTNVISITDGQIFLQSDLFNANQRPAVDVGVSVSRVGGAAQIKAMKKVSGTLKLELASYRSMQAFAMFASDLDAASRQQLTRGARLMELLKQKQYTPYPVEDQVVSIWAGTNGHLDEVEVASVLDFEQALLDQVRRTTNVLDSIAQTGKLEDDAIAALETAVAEVKRDFHGTKHDIQVGHEEHKPLDESEVVQERIVKK</sequence>
<dbReference type="InterPro" id="IPR000793">
    <property type="entry name" value="ATP_synth_asu_C"/>
</dbReference>
<dbReference type="AlphaFoldDB" id="A0A917GUT8"/>
<evidence type="ECO:0000256" key="9">
    <source>
        <dbReference type="ARBA" id="ARBA00023136"/>
    </source>
</evidence>
<protein>
    <recommendedName>
        <fullName evidence="12">ATP synthase subunit alpha</fullName>
        <ecNumber evidence="12">7.1.2.2</ecNumber>
    </recommendedName>
    <alternativeName>
        <fullName evidence="12">ATP synthase F1 sector subunit alpha</fullName>
    </alternativeName>
    <alternativeName>
        <fullName evidence="12">F-ATPase subunit alpha</fullName>
    </alternativeName>
</protein>
<dbReference type="InterPro" id="IPR033732">
    <property type="entry name" value="ATP_synth_F1_a_nt-bd_dom"/>
</dbReference>
<comment type="caution">
    <text evidence="16">The sequence shown here is derived from an EMBL/GenBank/DDBJ whole genome shotgun (WGS) entry which is preliminary data.</text>
</comment>
<reference evidence="16" key="1">
    <citation type="journal article" date="2014" name="Int. J. Syst. Evol. Microbiol.">
        <title>Complete genome sequence of Corynebacterium casei LMG S-19264T (=DSM 44701T), isolated from a smear-ripened cheese.</title>
        <authorList>
            <consortium name="US DOE Joint Genome Institute (JGI-PGF)"/>
            <person name="Walter F."/>
            <person name="Albersmeier A."/>
            <person name="Kalinowski J."/>
            <person name="Ruckert C."/>
        </authorList>
    </citation>
    <scope>NUCLEOTIDE SEQUENCE</scope>
    <source>
        <strain evidence="16">CGMCC 1.12187</strain>
    </source>
</reference>
<dbReference type="Pfam" id="PF00306">
    <property type="entry name" value="ATP-synt_ab_C"/>
    <property type="match status" value="1"/>
</dbReference>
<proteinExistence type="inferred from homology"/>
<dbReference type="NCBIfam" id="TIGR00962">
    <property type="entry name" value="atpA"/>
    <property type="match status" value="1"/>
</dbReference>
<dbReference type="GO" id="GO:0046933">
    <property type="term" value="F:proton-transporting ATP synthase activity, rotational mechanism"/>
    <property type="evidence" value="ECO:0007669"/>
    <property type="project" value="UniProtKB-UniRule"/>
</dbReference>
<keyword evidence="8 12" id="KW-0406">Ion transport</keyword>
<dbReference type="PROSITE" id="PS00152">
    <property type="entry name" value="ATPASE_ALPHA_BETA"/>
    <property type="match status" value="1"/>
</dbReference>
<dbReference type="InterPro" id="IPR023366">
    <property type="entry name" value="ATP_synth_asu-like_sf"/>
</dbReference>
<dbReference type="Gene3D" id="2.40.30.20">
    <property type="match status" value="1"/>
</dbReference>
<dbReference type="NCBIfam" id="NF009884">
    <property type="entry name" value="PRK13343.1"/>
    <property type="match status" value="1"/>
</dbReference>
<feature type="domain" description="ATPase F1/V1/A1 complex alpha/beta subunit N-terminal" evidence="15">
    <location>
        <begin position="31"/>
        <end position="96"/>
    </location>
</feature>
<keyword evidence="11 12" id="KW-0066">ATP synthesis</keyword>
<evidence type="ECO:0000259" key="15">
    <source>
        <dbReference type="Pfam" id="PF02874"/>
    </source>
</evidence>
<dbReference type="InterPro" id="IPR020003">
    <property type="entry name" value="ATPase_a/bsu_AS"/>
</dbReference>
<comment type="function">
    <text evidence="12">Produces ATP from ADP in the presence of a proton gradient across the membrane. The alpha chain is a regulatory subunit.</text>
</comment>
<dbReference type="GO" id="GO:0005524">
    <property type="term" value="F:ATP binding"/>
    <property type="evidence" value="ECO:0007669"/>
    <property type="project" value="UniProtKB-UniRule"/>
</dbReference>
<gene>
    <name evidence="12 16" type="primary">atpA</name>
    <name evidence="16" type="ORF">GCM10011374_20460</name>
</gene>
<feature type="domain" description="ATP synthase alpha subunit C-terminal" evidence="14">
    <location>
        <begin position="383"/>
        <end position="506"/>
    </location>
</feature>
<keyword evidence="9 12" id="KW-0472">Membrane</keyword>
<evidence type="ECO:0000256" key="10">
    <source>
        <dbReference type="ARBA" id="ARBA00023196"/>
    </source>
</evidence>
<dbReference type="FunFam" id="3.40.50.300:FF:000002">
    <property type="entry name" value="ATP synthase subunit alpha"/>
    <property type="match status" value="1"/>
</dbReference>
<evidence type="ECO:0000256" key="1">
    <source>
        <dbReference type="ARBA" id="ARBA00004370"/>
    </source>
</evidence>
<keyword evidence="12" id="KW-0375">Hydrogen ion transport</keyword>
<evidence type="ECO:0000256" key="6">
    <source>
        <dbReference type="ARBA" id="ARBA00022840"/>
    </source>
</evidence>
<evidence type="ECO:0000259" key="13">
    <source>
        <dbReference type="Pfam" id="PF00006"/>
    </source>
</evidence>
<evidence type="ECO:0000256" key="4">
    <source>
        <dbReference type="ARBA" id="ARBA00022475"/>
    </source>
</evidence>
<comment type="similarity">
    <text evidence="2 12">Belongs to the ATPase alpha/beta chains family.</text>
</comment>
<dbReference type="CDD" id="cd01132">
    <property type="entry name" value="F1-ATPase_alpha_CD"/>
    <property type="match status" value="1"/>
</dbReference>
<evidence type="ECO:0000256" key="11">
    <source>
        <dbReference type="ARBA" id="ARBA00023310"/>
    </source>
</evidence>
<evidence type="ECO:0000256" key="12">
    <source>
        <dbReference type="HAMAP-Rule" id="MF_01346"/>
    </source>
</evidence>
<dbReference type="FunFam" id="1.20.150.20:FF:000001">
    <property type="entry name" value="ATP synthase subunit alpha"/>
    <property type="match status" value="1"/>
</dbReference>
<keyword evidence="10 12" id="KW-0139">CF(1)</keyword>
<dbReference type="InterPro" id="IPR005294">
    <property type="entry name" value="ATP_synth_F1_asu"/>
</dbReference>
<dbReference type="InterPro" id="IPR004100">
    <property type="entry name" value="ATPase_F1/V1/A1_a/bsu_N"/>
</dbReference>
<dbReference type="InterPro" id="IPR038376">
    <property type="entry name" value="ATP_synth_asu_C_sf"/>
</dbReference>
<feature type="binding site" evidence="12">
    <location>
        <begin position="173"/>
        <end position="180"/>
    </location>
    <ligand>
        <name>ATP</name>
        <dbReference type="ChEBI" id="CHEBI:30616"/>
    </ligand>
</feature>
<comment type="catalytic activity">
    <reaction evidence="12">
        <text>ATP + H2O + 4 H(+)(in) = ADP + phosphate + 5 H(+)(out)</text>
        <dbReference type="Rhea" id="RHEA:57720"/>
        <dbReference type="ChEBI" id="CHEBI:15377"/>
        <dbReference type="ChEBI" id="CHEBI:15378"/>
        <dbReference type="ChEBI" id="CHEBI:30616"/>
        <dbReference type="ChEBI" id="CHEBI:43474"/>
        <dbReference type="ChEBI" id="CHEBI:456216"/>
        <dbReference type="EC" id="7.1.2.2"/>
    </reaction>
</comment>
<dbReference type="SUPFAM" id="SSF50615">
    <property type="entry name" value="N-terminal domain of alpha and beta subunits of F1 ATP synthase"/>
    <property type="match status" value="1"/>
</dbReference>
<dbReference type="Gene3D" id="3.40.50.300">
    <property type="entry name" value="P-loop containing nucleotide triphosphate hydrolases"/>
    <property type="match status" value="1"/>
</dbReference>
<evidence type="ECO:0000256" key="2">
    <source>
        <dbReference type="ARBA" id="ARBA00008936"/>
    </source>
</evidence>
<dbReference type="InterPro" id="IPR000194">
    <property type="entry name" value="ATPase_F1/V1/A1_a/bsu_nucl-bd"/>
</dbReference>
<feature type="domain" description="ATPase F1/V1/A1 complex alpha/beta subunit nucleotide-binding" evidence="13">
    <location>
        <begin position="153"/>
        <end position="376"/>
    </location>
</feature>
<dbReference type="PANTHER" id="PTHR48082:SF2">
    <property type="entry name" value="ATP SYNTHASE SUBUNIT ALPHA, MITOCHONDRIAL"/>
    <property type="match status" value="1"/>
</dbReference>
<dbReference type="HAMAP" id="MF_01346">
    <property type="entry name" value="ATP_synth_alpha_bact"/>
    <property type="match status" value="1"/>
</dbReference>
<dbReference type="GO" id="GO:0005886">
    <property type="term" value="C:plasma membrane"/>
    <property type="evidence" value="ECO:0007669"/>
    <property type="project" value="UniProtKB-SubCell"/>
</dbReference>
<feature type="site" description="Required for activity" evidence="12">
    <location>
        <position position="374"/>
    </location>
</feature>
<dbReference type="PANTHER" id="PTHR48082">
    <property type="entry name" value="ATP SYNTHASE SUBUNIT ALPHA, MITOCHONDRIAL"/>
    <property type="match status" value="1"/>
</dbReference>
<evidence type="ECO:0000259" key="14">
    <source>
        <dbReference type="Pfam" id="PF00306"/>
    </source>
</evidence>
<evidence type="ECO:0000256" key="5">
    <source>
        <dbReference type="ARBA" id="ARBA00022741"/>
    </source>
</evidence>
<name>A0A917GUT8_9MICC</name>
<keyword evidence="6 12" id="KW-0067">ATP-binding</keyword>
<comment type="subcellular location">
    <subcellularLocation>
        <location evidence="12">Cell membrane</location>
        <topology evidence="12">Peripheral membrane protein</topology>
    </subcellularLocation>
    <subcellularLocation>
        <location evidence="1">Membrane</location>
    </subcellularLocation>
</comment>
<dbReference type="GO" id="GO:0043531">
    <property type="term" value="F:ADP binding"/>
    <property type="evidence" value="ECO:0007669"/>
    <property type="project" value="TreeGrafter"/>
</dbReference>
<keyword evidence="7 12" id="KW-1278">Translocase</keyword>
<dbReference type="InterPro" id="IPR036121">
    <property type="entry name" value="ATPase_F1/V1/A1_a/bsu_N_sf"/>
</dbReference>
<evidence type="ECO:0000313" key="16">
    <source>
        <dbReference type="EMBL" id="GGG57580.1"/>
    </source>
</evidence>
<reference evidence="16" key="2">
    <citation type="submission" date="2020-09" db="EMBL/GenBank/DDBJ databases">
        <authorList>
            <person name="Sun Q."/>
            <person name="Zhou Y."/>
        </authorList>
    </citation>
    <scope>NUCLEOTIDE SEQUENCE</scope>
    <source>
        <strain evidence="16">CGMCC 1.12187</strain>
    </source>
</reference>
<evidence type="ECO:0000256" key="3">
    <source>
        <dbReference type="ARBA" id="ARBA00022448"/>
    </source>
</evidence>
<dbReference type="GO" id="GO:0045259">
    <property type="term" value="C:proton-transporting ATP synthase complex"/>
    <property type="evidence" value="ECO:0007669"/>
    <property type="project" value="UniProtKB-KW"/>
</dbReference>
<dbReference type="Proteomes" id="UP000638848">
    <property type="component" value="Unassembled WGS sequence"/>
</dbReference>
<evidence type="ECO:0000313" key="17">
    <source>
        <dbReference type="Proteomes" id="UP000638848"/>
    </source>
</evidence>
<organism evidence="16 17">
    <name type="scientific">Kocuria dechangensis</name>
    <dbReference type="NCBI Taxonomy" id="1176249"/>
    <lineage>
        <taxon>Bacteria</taxon>
        <taxon>Bacillati</taxon>
        <taxon>Actinomycetota</taxon>
        <taxon>Actinomycetes</taxon>
        <taxon>Micrococcales</taxon>
        <taxon>Micrococcaceae</taxon>
        <taxon>Kocuria</taxon>
    </lineage>
</organism>
<dbReference type="CDD" id="cd18113">
    <property type="entry name" value="ATP-synt_F1_alpha_C"/>
    <property type="match status" value="1"/>
</dbReference>
<dbReference type="InterPro" id="IPR027417">
    <property type="entry name" value="P-loop_NTPase"/>
</dbReference>
<dbReference type="CDD" id="cd18116">
    <property type="entry name" value="ATP-synt_F1_alpha_N"/>
    <property type="match status" value="1"/>
</dbReference>
<keyword evidence="3 12" id="KW-0813">Transport</keyword>
<keyword evidence="4 12" id="KW-1003">Cell membrane</keyword>
<dbReference type="SUPFAM" id="SSF47917">
    <property type="entry name" value="C-terminal domain of alpha and beta subunits of F1 ATP synthase"/>
    <property type="match status" value="1"/>
</dbReference>
<evidence type="ECO:0000256" key="7">
    <source>
        <dbReference type="ARBA" id="ARBA00022967"/>
    </source>
</evidence>